<feature type="domain" description="AAA" evidence="1">
    <location>
        <begin position="10"/>
        <end position="143"/>
    </location>
</feature>
<feature type="domain" description="DUF4143" evidence="2">
    <location>
        <begin position="216"/>
        <end position="375"/>
    </location>
</feature>
<evidence type="ECO:0000313" key="3">
    <source>
        <dbReference type="EMBL" id="HJD42684.1"/>
    </source>
</evidence>
<dbReference type="InterPro" id="IPR025420">
    <property type="entry name" value="DUF4143"/>
</dbReference>
<dbReference type="InterPro" id="IPR041682">
    <property type="entry name" value="AAA_14"/>
</dbReference>
<organism evidence="3 4">
    <name type="scientific">Candidatus Mediterraneibacter quadrami</name>
    <dbReference type="NCBI Taxonomy" id="2838684"/>
    <lineage>
        <taxon>Bacteria</taxon>
        <taxon>Bacillati</taxon>
        <taxon>Bacillota</taxon>
        <taxon>Clostridia</taxon>
        <taxon>Lachnospirales</taxon>
        <taxon>Lachnospiraceae</taxon>
        <taxon>Mediterraneibacter</taxon>
    </lineage>
</organism>
<comment type="caution">
    <text evidence="3">The sequence shown here is derived from an EMBL/GenBank/DDBJ whole genome shotgun (WGS) entry which is preliminary data.</text>
</comment>
<dbReference type="InterPro" id="IPR027417">
    <property type="entry name" value="P-loop_NTPase"/>
</dbReference>
<dbReference type="Pfam" id="PF13173">
    <property type="entry name" value="AAA_14"/>
    <property type="match status" value="1"/>
</dbReference>
<dbReference type="Gene3D" id="3.40.50.300">
    <property type="entry name" value="P-loop containing nucleotide triphosphate hydrolases"/>
    <property type="match status" value="1"/>
</dbReference>
<accession>A0A9D2RCL4</accession>
<dbReference type="PANTHER" id="PTHR33295:SF7">
    <property type="entry name" value="ATPASE"/>
    <property type="match status" value="1"/>
</dbReference>
<dbReference type="AlphaFoldDB" id="A0A9D2RCL4"/>
<name>A0A9D2RCL4_9FIRM</name>
<dbReference type="Proteomes" id="UP000823909">
    <property type="component" value="Unassembled WGS sequence"/>
</dbReference>
<dbReference type="PANTHER" id="PTHR33295">
    <property type="entry name" value="ATPASE"/>
    <property type="match status" value="1"/>
</dbReference>
<evidence type="ECO:0000313" key="4">
    <source>
        <dbReference type="Proteomes" id="UP000823909"/>
    </source>
</evidence>
<dbReference type="Pfam" id="PF13635">
    <property type="entry name" value="DUF4143"/>
    <property type="match status" value="1"/>
</dbReference>
<gene>
    <name evidence="3" type="ORF">H9910_06710</name>
</gene>
<dbReference type="EMBL" id="DWUU01000041">
    <property type="protein sequence ID" value="HJD42684.1"/>
    <property type="molecule type" value="Genomic_DNA"/>
</dbReference>
<reference evidence="3" key="1">
    <citation type="journal article" date="2021" name="PeerJ">
        <title>Extensive microbial diversity within the chicken gut microbiome revealed by metagenomics and culture.</title>
        <authorList>
            <person name="Gilroy R."/>
            <person name="Ravi A."/>
            <person name="Getino M."/>
            <person name="Pursley I."/>
            <person name="Horton D.L."/>
            <person name="Alikhan N.F."/>
            <person name="Baker D."/>
            <person name="Gharbi K."/>
            <person name="Hall N."/>
            <person name="Watson M."/>
            <person name="Adriaenssens E.M."/>
            <person name="Foster-Nyarko E."/>
            <person name="Jarju S."/>
            <person name="Secka A."/>
            <person name="Antonio M."/>
            <person name="Oren A."/>
            <person name="Chaudhuri R.R."/>
            <person name="La Ragione R."/>
            <person name="Hildebrand F."/>
            <person name="Pallen M.J."/>
        </authorList>
    </citation>
    <scope>NUCLEOTIDE SEQUENCE</scope>
    <source>
        <strain evidence="3">ChiBcec15-3976</strain>
    </source>
</reference>
<evidence type="ECO:0000259" key="2">
    <source>
        <dbReference type="Pfam" id="PF13635"/>
    </source>
</evidence>
<dbReference type="SUPFAM" id="SSF52540">
    <property type="entry name" value="P-loop containing nucleoside triphosphate hydrolases"/>
    <property type="match status" value="1"/>
</dbReference>
<evidence type="ECO:0000259" key="1">
    <source>
        <dbReference type="Pfam" id="PF13173"/>
    </source>
</evidence>
<proteinExistence type="predicted"/>
<reference evidence="3" key="2">
    <citation type="submission" date="2021-04" db="EMBL/GenBank/DDBJ databases">
        <authorList>
            <person name="Gilroy R."/>
        </authorList>
    </citation>
    <scope>NUCLEOTIDE SEQUENCE</scope>
    <source>
        <strain evidence="3">ChiBcec15-3976</strain>
    </source>
</reference>
<sequence length="443" mass="50892">MIKWKQSTDKKALMVTGARQIGKTYIIRQFAREQYESFVEINFVEDGNAASIFSEVSNVNAIITNLTAYTKQTLVPGKTLIFFDEIQECPAARTAIKFLVEDGRFDYAESGSLLGVSYKEVRSYPVGFEETIHMFPMDFEEFLYANGIKKETVEYLRNCFIEQSQVSDSVHRTVCQLFRYYVITGGMPAAVQCFIDTHDISRVEKIQKDILELYRQDITRYSREDKAKIRDIFDRIPSELSEKNKRFILANVKKTARMERYESAFLWLCDAGVALPCYNITEPKAPLSLNEKRNLMKLYLADTGLLCAASLGNIQFEILQNHMDVNMSGILENVFAQMFTSNGFGLHYFDRKNKGEVDFVLQKGQTVIPVEIKSGSSYRLHPALDALMNVSDWNLEKAYVFCQGNIEQRGEILYLPWYMAMFLQQEKLIENLIVDVDLSGLGY</sequence>
<protein>
    <submittedName>
        <fullName evidence="3">AAA family ATPase</fullName>
    </submittedName>
</protein>